<dbReference type="AlphaFoldDB" id="A0A7C9M1I6"/>
<feature type="compositionally biased region" description="Gly residues" evidence="1">
    <location>
        <begin position="111"/>
        <end position="124"/>
    </location>
</feature>
<evidence type="ECO:0000256" key="1">
    <source>
        <dbReference type="SAM" id="MobiDB-lite"/>
    </source>
</evidence>
<dbReference type="Proteomes" id="UP000483286">
    <property type="component" value="Unassembled WGS sequence"/>
</dbReference>
<comment type="caution">
    <text evidence="3">The sequence shown here is derived from an EMBL/GenBank/DDBJ whole genome shotgun (WGS) entry which is preliminary data.</text>
</comment>
<evidence type="ECO:0000313" key="4">
    <source>
        <dbReference type="Proteomes" id="UP000483286"/>
    </source>
</evidence>
<dbReference type="SMART" id="SM00749">
    <property type="entry name" value="BON"/>
    <property type="match status" value="1"/>
</dbReference>
<dbReference type="PANTHER" id="PTHR34606:SF15">
    <property type="entry name" value="BON DOMAIN-CONTAINING PROTEIN"/>
    <property type="match status" value="1"/>
</dbReference>
<feature type="region of interest" description="Disordered" evidence="1">
    <location>
        <begin position="206"/>
        <end position="252"/>
    </location>
</feature>
<reference evidence="3 4" key="1">
    <citation type="submission" date="2019-12" db="EMBL/GenBank/DDBJ databases">
        <title>Deinococcus sp. HMF7620 Genome sequencing and assembly.</title>
        <authorList>
            <person name="Kang H."/>
            <person name="Kim H."/>
            <person name="Joh K."/>
        </authorList>
    </citation>
    <scope>NUCLEOTIDE SEQUENCE [LARGE SCALE GENOMIC DNA]</scope>
    <source>
        <strain evidence="3 4">HMF7620</strain>
    </source>
</reference>
<dbReference type="InterPro" id="IPR051686">
    <property type="entry name" value="Lipoprotein_DolP"/>
</dbReference>
<dbReference type="PROSITE" id="PS50914">
    <property type="entry name" value="BON"/>
    <property type="match status" value="1"/>
</dbReference>
<proteinExistence type="predicted"/>
<dbReference type="PANTHER" id="PTHR34606">
    <property type="entry name" value="BON DOMAIN-CONTAINING PROTEIN"/>
    <property type="match status" value="1"/>
</dbReference>
<feature type="compositionally biased region" description="Gly residues" evidence="1">
    <location>
        <begin position="69"/>
        <end position="84"/>
    </location>
</feature>
<keyword evidence="4" id="KW-1185">Reference proteome</keyword>
<dbReference type="Pfam" id="PF04972">
    <property type="entry name" value="BON"/>
    <property type="match status" value="1"/>
</dbReference>
<dbReference type="InterPro" id="IPR014004">
    <property type="entry name" value="Transpt-assoc_nodulatn_dom_bac"/>
</dbReference>
<protein>
    <submittedName>
        <fullName evidence="3">BON domain-containing protein</fullName>
    </submittedName>
</protein>
<gene>
    <name evidence="3" type="ORF">GO986_08090</name>
</gene>
<feature type="domain" description="BON" evidence="2">
    <location>
        <begin position="139"/>
        <end position="207"/>
    </location>
</feature>
<dbReference type="Gene3D" id="3.30.1340.30">
    <property type="match status" value="1"/>
</dbReference>
<feature type="region of interest" description="Disordered" evidence="1">
    <location>
        <begin position="1"/>
        <end position="144"/>
    </location>
</feature>
<evidence type="ECO:0000313" key="3">
    <source>
        <dbReference type="EMBL" id="MVN86722.1"/>
    </source>
</evidence>
<sequence length="252" mass="26643">MARSGDLYGQQSGGQFGQYGSQGNWRGASDMGQSGGGHLQYGRDPSRQDLYRQDQGFMGGRDSYQSGMAYGGRDGGLGQQGRGGWSNDQGQMGSDRLGNDRSSGQLWGQGADYGGAGMSGGSGGQQSYRGRGPKGYTRSDDRIREAVNDALEDHHGLDASEIEVQVKDGEVTLTGTVSDRMQKRIAEDCLDGLRGVKDIHNQLRVQAPTGQGHQRDQTQSAQTQGTNATSGTTAISAQTKPGTDTTSGTHRS</sequence>
<dbReference type="InterPro" id="IPR007055">
    <property type="entry name" value="BON_dom"/>
</dbReference>
<dbReference type="EMBL" id="WQLB01000008">
    <property type="protein sequence ID" value="MVN86722.1"/>
    <property type="molecule type" value="Genomic_DNA"/>
</dbReference>
<accession>A0A7C9M1I6</accession>
<feature type="compositionally biased region" description="Polar residues" evidence="1">
    <location>
        <begin position="208"/>
        <end position="252"/>
    </location>
</feature>
<organism evidence="3 4">
    <name type="scientific">Deinococcus arboris</name>
    <dbReference type="NCBI Taxonomy" id="2682977"/>
    <lineage>
        <taxon>Bacteria</taxon>
        <taxon>Thermotogati</taxon>
        <taxon>Deinococcota</taxon>
        <taxon>Deinococci</taxon>
        <taxon>Deinococcales</taxon>
        <taxon>Deinococcaceae</taxon>
        <taxon>Deinococcus</taxon>
    </lineage>
</organism>
<name>A0A7C9M1I6_9DEIO</name>
<evidence type="ECO:0000259" key="2">
    <source>
        <dbReference type="PROSITE" id="PS50914"/>
    </source>
</evidence>